<comment type="function">
    <text evidence="15">Catalyzes the hydrolysis of ATP coupled with the transport of calcium.</text>
</comment>
<keyword evidence="2 15" id="KW-0813">Transport</keyword>
<evidence type="ECO:0000256" key="10">
    <source>
        <dbReference type="ARBA" id="ARBA00022967"/>
    </source>
</evidence>
<keyword evidence="10" id="KW-1278">Translocase</keyword>
<feature type="compositionally biased region" description="Basic and acidic residues" evidence="16">
    <location>
        <begin position="1311"/>
        <end position="1320"/>
    </location>
</feature>
<dbReference type="InterPro" id="IPR023299">
    <property type="entry name" value="ATPase_P-typ_cyto_dom_N"/>
</dbReference>
<dbReference type="GO" id="GO:0016887">
    <property type="term" value="F:ATP hydrolysis activity"/>
    <property type="evidence" value="ECO:0007669"/>
    <property type="project" value="InterPro"/>
</dbReference>
<feature type="compositionally biased region" description="Polar residues" evidence="16">
    <location>
        <begin position="389"/>
        <end position="398"/>
    </location>
</feature>
<keyword evidence="3 15" id="KW-0109">Calcium transport</keyword>
<dbReference type="EMBL" id="JAEPRA010000001">
    <property type="protein sequence ID" value="KAG2189130.1"/>
    <property type="molecule type" value="Genomic_DNA"/>
</dbReference>
<evidence type="ECO:0000256" key="7">
    <source>
        <dbReference type="ARBA" id="ARBA00022837"/>
    </source>
</evidence>
<evidence type="ECO:0000256" key="13">
    <source>
        <dbReference type="ARBA" id="ARBA00023136"/>
    </source>
</evidence>
<evidence type="ECO:0000256" key="3">
    <source>
        <dbReference type="ARBA" id="ARBA00022568"/>
    </source>
</evidence>
<keyword evidence="6 15" id="KW-0547">Nucleotide-binding</keyword>
<dbReference type="InterPro" id="IPR006408">
    <property type="entry name" value="P-type_ATPase_IIB"/>
</dbReference>
<evidence type="ECO:0000256" key="12">
    <source>
        <dbReference type="ARBA" id="ARBA00023065"/>
    </source>
</evidence>
<dbReference type="Proteomes" id="UP000612746">
    <property type="component" value="Unassembled WGS sequence"/>
</dbReference>
<feature type="transmembrane region" description="Helical" evidence="15">
    <location>
        <begin position="204"/>
        <end position="221"/>
    </location>
</feature>
<dbReference type="SFLD" id="SFLDS00003">
    <property type="entry name" value="Haloacid_Dehalogenase"/>
    <property type="match status" value="1"/>
</dbReference>
<dbReference type="InterPro" id="IPR008250">
    <property type="entry name" value="ATPase_P-typ_transduc_dom_A_sf"/>
</dbReference>
<evidence type="ECO:0000256" key="9">
    <source>
        <dbReference type="ARBA" id="ARBA00022842"/>
    </source>
</evidence>
<evidence type="ECO:0000259" key="17">
    <source>
        <dbReference type="SMART" id="SM00831"/>
    </source>
</evidence>
<feature type="region of interest" description="Disordered" evidence="16">
    <location>
        <begin position="1289"/>
        <end position="1334"/>
    </location>
</feature>
<dbReference type="GO" id="GO:0005524">
    <property type="term" value="F:ATP binding"/>
    <property type="evidence" value="ECO:0007669"/>
    <property type="project" value="UniProtKB-KW"/>
</dbReference>
<comment type="similarity">
    <text evidence="15">Belongs to the cation transport ATPase (P-type) (TC 3.A.3) family.</text>
</comment>
<dbReference type="Gene3D" id="3.40.1110.10">
    <property type="entry name" value="Calcium-transporting ATPase, cytoplasmic domain N"/>
    <property type="match status" value="1"/>
</dbReference>
<dbReference type="NCBIfam" id="TIGR01494">
    <property type="entry name" value="ATPase_P-type"/>
    <property type="match status" value="2"/>
</dbReference>
<feature type="compositionally biased region" description="Polar residues" evidence="16">
    <location>
        <begin position="1297"/>
        <end position="1309"/>
    </location>
</feature>
<feature type="transmembrane region" description="Helical" evidence="15">
    <location>
        <begin position="996"/>
        <end position="1017"/>
    </location>
</feature>
<name>A0A8H7QBN3_9FUNG</name>
<keyword evidence="7 15" id="KW-0106">Calcium</keyword>
<comment type="subcellular location">
    <subcellularLocation>
        <location evidence="1">Endomembrane system</location>
        <topology evidence="1">Multi-pass membrane protein</topology>
    </subcellularLocation>
    <subcellularLocation>
        <location evidence="15">Membrane</location>
        <topology evidence="15">Multi-pass membrane protein</topology>
    </subcellularLocation>
</comment>
<feature type="region of interest" description="Disordered" evidence="16">
    <location>
        <begin position="139"/>
        <end position="171"/>
    </location>
</feature>
<feature type="transmembrane region" description="Helical" evidence="15">
    <location>
        <begin position="532"/>
        <end position="560"/>
    </location>
</feature>
<evidence type="ECO:0000256" key="4">
    <source>
        <dbReference type="ARBA" id="ARBA00022692"/>
    </source>
</evidence>
<comment type="caution">
    <text evidence="15">Lacks conserved residue(s) required for the propagation of feature annotation.</text>
</comment>
<dbReference type="Gene3D" id="3.40.50.1000">
    <property type="entry name" value="HAD superfamily/HAD-like"/>
    <property type="match status" value="1"/>
</dbReference>
<evidence type="ECO:0000256" key="8">
    <source>
        <dbReference type="ARBA" id="ARBA00022840"/>
    </source>
</evidence>
<keyword evidence="13 15" id="KW-0472">Membrane</keyword>
<evidence type="ECO:0000256" key="14">
    <source>
        <dbReference type="ARBA" id="ARBA00048694"/>
    </source>
</evidence>
<feature type="transmembrane region" description="Helical" evidence="15">
    <location>
        <begin position="1066"/>
        <end position="1091"/>
    </location>
</feature>
<dbReference type="GO" id="GO:0005886">
    <property type="term" value="C:plasma membrane"/>
    <property type="evidence" value="ECO:0007669"/>
    <property type="project" value="TreeGrafter"/>
</dbReference>
<dbReference type="PANTHER" id="PTHR24093:SF369">
    <property type="entry name" value="CALCIUM-TRANSPORTING ATPASE"/>
    <property type="match status" value="1"/>
</dbReference>
<reference evidence="18" key="1">
    <citation type="submission" date="2020-12" db="EMBL/GenBank/DDBJ databases">
        <title>Metabolic potential, ecology and presence of endohyphal bacteria is reflected in genomic diversity of Mucoromycotina.</title>
        <authorList>
            <person name="Muszewska A."/>
            <person name="Okrasinska A."/>
            <person name="Steczkiewicz K."/>
            <person name="Drgas O."/>
            <person name="Orlowska M."/>
            <person name="Perlinska-Lenart U."/>
            <person name="Aleksandrzak-Piekarczyk T."/>
            <person name="Szatraj K."/>
            <person name="Zielenkiewicz U."/>
            <person name="Pilsyk S."/>
            <person name="Malc E."/>
            <person name="Mieczkowski P."/>
            <person name="Kruszewska J.S."/>
            <person name="Biernat P."/>
            <person name="Pawlowska J."/>
        </authorList>
    </citation>
    <scope>NUCLEOTIDE SEQUENCE</scope>
    <source>
        <strain evidence="18">WA0000051536</strain>
    </source>
</reference>
<dbReference type="OrthoDB" id="3352408at2759"/>
<feature type="transmembrane region" description="Helical" evidence="15">
    <location>
        <begin position="1269"/>
        <end position="1289"/>
    </location>
</feature>
<accession>A0A8H7QBN3</accession>
<dbReference type="Gene3D" id="2.70.150.10">
    <property type="entry name" value="Calcium-transporting ATPase, cytoplasmic transduction domain A"/>
    <property type="match status" value="2"/>
</dbReference>
<dbReference type="FunFam" id="1.20.1110.10:FF:000039">
    <property type="entry name" value="Calcium-transporting ATPase"/>
    <property type="match status" value="1"/>
</dbReference>
<dbReference type="GO" id="GO:0005388">
    <property type="term" value="F:P-type calcium transporter activity"/>
    <property type="evidence" value="ECO:0007669"/>
    <property type="project" value="UniProtKB-EC"/>
</dbReference>
<feature type="compositionally biased region" description="Low complexity" evidence="16">
    <location>
        <begin position="376"/>
        <end position="388"/>
    </location>
</feature>
<evidence type="ECO:0000256" key="2">
    <source>
        <dbReference type="ARBA" id="ARBA00022448"/>
    </source>
</evidence>
<feature type="compositionally biased region" description="Basic and acidic residues" evidence="16">
    <location>
        <begin position="139"/>
        <end position="148"/>
    </location>
</feature>
<dbReference type="SUPFAM" id="SSF56784">
    <property type="entry name" value="HAD-like"/>
    <property type="match status" value="1"/>
</dbReference>
<dbReference type="InterPro" id="IPR004014">
    <property type="entry name" value="ATPase_P-typ_cation-transptr_N"/>
</dbReference>
<keyword evidence="5" id="KW-0479">Metal-binding</keyword>
<evidence type="ECO:0000313" key="19">
    <source>
        <dbReference type="Proteomes" id="UP000612746"/>
    </source>
</evidence>
<feature type="domain" description="Cation-transporting P-type ATPase N-terminal" evidence="17">
    <location>
        <begin position="101"/>
        <end position="220"/>
    </location>
</feature>
<feature type="transmembrane region" description="Helical" evidence="15">
    <location>
        <begin position="491"/>
        <end position="512"/>
    </location>
</feature>
<feature type="region of interest" description="Disordered" evidence="16">
    <location>
        <begin position="357"/>
        <end position="425"/>
    </location>
</feature>
<evidence type="ECO:0000256" key="16">
    <source>
        <dbReference type="SAM" id="MobiDB-lite"/>
    </source>
</evidence>
<dbReference type="Gene3D" id="1.20.1110.10">
    <property type="entry name" value="Calcium-transporting ATPase, transmembrane domain"/>
    <property type="match status" value="2"/>
</dbReference>
<dbReference type="Pfam" id="PF00690">
    <property type="entry name" value="Cation_ATPase_N"/>
    <property type="match status" value="1"/>
</dbReference>
<dbReference type="FunFam" id="3.40.50.1000:FF:000018">
    <property type="entry name" value="Calcium-transporting ATPase"/>
    <property type="match status" value="1"/>
</dbReference>
<comment type="catalytic activity">
    <reaction evidence="14 15">
        <text>Ca(2+)(in) + ATP + H2O = Ca(2+)(out) + ADP + phosphate + H(+)</text>
        <dbReference type="Rhea" id="RHEA:18105"/>
        <dbReference type="ChEBI" id="CHEBI:15377"/>
        <dbReference type="ChEBI" id="CHEBI:15378"/>
        <dbReference type="ChEBI" id="CHEBI:29108"/>
        <dbReference type="ChEBI" id="CHEBI:30616"/>
        <dbReference type="ChEBI" id="CHEBI:43474"/>
        <dbReference type="ChEBI" id="CHEBI:456216"/>
        <dbReference type="EC" id="7.2.2.10"/>
    </reaction>
</comment>
<protein>
    <recommendedName>
        <fullName evidence="15">Calcium-transporting ATPase</fullName>
        <ecNumber evidence="15">7.2.2.10</ecNumber>
    </recommendedName>
</protein>
<organism evidence="18 19">
    <name type="scientific">Umbelopsis vinacea</name>
    <dbReference type="NCBI Taxonomy" id="44442"/>
    <lineage>
        <taxon>Eukaryota</taxon>
        <taxon>Fungi</taxon>
        <taxon>Fungi incertae sedis</taxon>
        <taxon>Mucoromycota</taxon>
        <taxon>Mucoromycotina</taxon>
        <taxon>Umbelopsidomycetes</taxon>
        <taxon>Umbelopsidales</taxon>
        <taxon>Umbelopsidaceae</taxon>
        <taxon>Umbelopsis</taxon>
    </lineage>
</organism>
<dbReference type="InterPro" id="IPR059000">
    <property type="entry name" value="ATPase_P-type_domA"/>
</dbReference>
<feature type="compositionally biased region" description="Low complexity" evidence="16">
    <location>
        <begin position="411"/>
        <end position="425"/>
    </location>
</feature>
<keyword evidence="4 15" id="KW-0812">Transmembrane</keyword>
<dbReference type="GO" id="GO:0012505">
    <property type="term" value="C:endomembrane system"/>
    <property type="evidence" value="ECO:0007669"/>
    <property type="project" value="UniProtKB-SubCell"/>
</dbReference>
<dbReference type="SFLD" id="SFLDG00002">
    <property type="entry name" value="C1.7:_P-type_atpase_like"/>
    <property type="match status" value="1"/>
</dbReference>
<keyword evidence="12 15" id="KW-0406">Ion transport</keyword>
<dbReference type="SUPFAM" id="SSF81660">
    <property type="entry name" value="Metal cation-transporting ATPase, ATP-binding domain N"/>
    <property type="match status" value="1"/>
</dbReference>
<feature type="transmembrane region" description="Helical" evidence="15">
    <location>
        <begin position="1103"/>
        <end position="1119"/>
    </location>
</feature>
<dbReference type="SUPFAM" id="SSF81665">
    <property type="entry name" value="Calcium ATPase, transmembrane domain M"/>
    <property type="match status" value="1"/>
</dbReference>
<dbReference type="NCBIfam" id="TIGR01517">
    <property type="entry name" value="ATPase-IIB_Ca"/>
    <property type="match status" value="1"/>
</dbReference>
<comment type="caution">
    <text evidence="18">The sequence shown here is derived from an EMBL/GenBank/DDBJ whole genome shotgun (WGS) entry which is preliminary data.</text>
</comment>
<evidence type="ECO:0000256" key="5">
    <source>
        <dbReference type="ARBA" id="ARBA00022723"/>
    </source>
</evidence>
<dbReference type="SMART" id="SM00831">
    <property type="entry name" value="Cation_ATPase_N"/>
    <property type="match status" value="1"/>
</dbReference>
<keyword evidence="11 15" id="KW-1133">Transmembrane helix</keyword>
<dbReference type="PROSITE" id="PS00154">
    <property type="entry name" value="ATPASE_E1_E2"/>
    <property type="match status" value="1"/>
</dbReference>
<dbReference type="InterPro" id="IPR006068">
    <property type="entry name" value="ATPase_P-typ_cation-transptr_C"/>
</dbReference>
<dbReference type="InterPro" id="IPR001757">
    <property type="entry name" value="P_typ_ATPase"/>
</dbReference>
<proteinExistence type="inferred from homology"/>
<dbReference type="CDD" id="cd02081">
    <property type="entry name" value="P-type_ATPase_Ca_PMCA-like"/>
    <property type="match status" value="1"/>
</dbReference>
<dbReference type="GO" id="GO:0046872">
    <property type="term" value="F:metal ion binding"/>
    <property type="evidence" value="ECO:0007669"/>
    <property type="project" value="UniProtKB-KW"/>
</dbReference>
<evidence type="ECO:0000256" key="11">
    <source>
        <dbReference type="ARBA" id="ARBA00022989"/>
    </source>
</evidence>
<sequence length="1334" mass="145607">MTGSSPKPVPPTIITDPSALNDRTENHPAVTLYSADEANRESSPPSPLFDPESKPDDTKSTHAVNIEELVQPHQDPQNPFAFTTHQLSALYDPKNIELLAAYGGLEGIAQGLHSNIRDGLSQDENAPFEPISLSALTDSHSEECKAEVNNDPAHTESATPPPTQHTSSGTRFGQRQAVFGTNVLPDVKAKNIFQLMWMAFNDKTLILLTVAAVVSLGVGLYEDIGAPPQLDANGNPEPDVHWVEGVAIIVAIILVVTVGSVNDYQKEKQFRKLNAKKEDRDIRATRSGQQVMISIKDLQVGDVLHLEPGEIIAADGIFIEGHNLKCDESTATGETDAVKKQSWRECFRLHEIYQRQHPDDGRSVSGASGISKPDSPSTLVPTPTATTTQGNKRLSVQGNFLAPPSPGQKESNSTPSSSAVSTTSSEPVFEAGAHLPDPFLISGSKVLEGVGTYMVTNVGESSFNGKTLMALRTESQSTPLQEKLDGLAEMIAKLGSAAGVLMLLVLLIRYFVGWKYNGIPSSPAKIVEDIMNIIIVAITVIVVAVPEGLPLAVTLALAYATQRMLKDNNLVRVLAACETMGNATTICSDKTGTLTQNVMTVVAGTLGNSFRFQKEVPSSRTDLVALKDVREKAPVPVALLINQAVAVNSTAFESTGDDGKVTLLGNKTETALLGFSQSLADNTLSHQRSRWGVEQVFPFSSDRKAMATVIRIPHLDKQGKEVKVTYRVHIKGASETLLVRCSNIVSMHDPSYRYQTDVNEDDFEVKVRDMTEDSHTRMNKIIQSYASRSLRTIALCYRDFDHWPPRQSKKYFQEEEVEVPYEDLVGDNQLTFLGVVGIEDPLRPGVKDAVLACQRAGVFVRMVTGDNMTTAKSIAKQCGIFTSGGIVMEGPVFRNLPPAEMDEIIPRLQVLARSSPEDKRILVGRLKELGETVAVTGDGTNDAPALKLADVGFSMGITGTEVAKEASSIILMDDNFSSIVKAVSWGRCVNDAVKKFLQFQITVNITAVLLTFISGVASSSQKSVLTAVQLLWVNLIMDTFAALALATDPPSPELLLRNPEPRSAPLITFPMWKMIIGQSIFQIVVTLILLYSDILDYPADSEFLQTVVFNTFVFCQIFNEINCRRIDNRLNIFTGLHKNIFFIVIFLICAVGQVIIVQWGGQAFQTVPLDGTHWAISIVVGLLSIPIGAVIRMIPDRIFSIFIINENTRIQYLEPDKLLSSNRTPSVYVAGGERFAWNSAYTNVTREIANFREPKKSDGHLHRRRSSSALAAAIIPSFIATAPGAGWVASKEDGSQQDHFATQDTNNSFIDIERAERTSEDQTESIPQQPQDSK</sequence>
<evidence type="ECO:0000256" key="1">
    <source>
        <dbReference type="ARBA" id="ARBA00004127"/>
    </source>
</evidence>
<dbReference type="SFLD" id="SFLDF00027">
    <property type="entry name" value="p-type_atpase"/>
    <property type="match status" value="1"/>
</dbReference>
<dbReference type="InterPro" id="IPR036412">
    <property type="entry name" value="HAD-like_sf"/>
</dbReference>
<feature type="transmembrane region" description="Helical" evidence="15">
    <location>
        <begin position="1173"/>
        <end position="1194"/>
    </location>
</feature>
<dbReference type="InterPro" id="IPR023298">
    <property type="entry name" value="ATPase_P-typ_TM_dom_sf"/>
</dbReference>
<feature type="transmembrane region" description="Helical" evidence="15">
    <location>
        <begin position="1023"/>
        <end position="1045"/>
    </location>
</feature>
<gene>
    <name evidence="18" type="ORF">INT44_004272</name>
</gene>
<dbReference type="EC" id="7.2.2.10" evidence="15"/>
<dbReference type="GO" id="GO:0006874">
    <property type="term" value="P:intracellular calcium ion homeostasis"/>
    <property type="evidence" value="ECO:0007669"/>
    <property type="project" value="TreeGrafter"/>
</dbReference>
<feature type="compositionally biased region" description="Basic and acidic residues" evidence="16">
    <location>
        <begin position="51"/>
        <end position="60"/>
    </location>
</feature>
<evidence type="ECO:0000256" key="6">
    <source>
        <dbReference type="ARBA" id="ARBA00022741"/>
    </source>
</evidence>
<evidence type="ECO:0000256" key="15">
    <source>
        <dbReference type="RuleBase" id="RU361146"/>
    </source>
</evidence>
<feature type="region of interest" description="Disordered" evidence="16">
    <location>
        <begin position="1"/>
        <end position="60"/>
    </location>
</feature>
<dbReference type="SUPFAM" id="SSF81653">
    <property type="entry name" value="Calcium ATPase, transduction domain A"/>
    <property type="match status" value="1"/>
</dbReference>
<dbReference type="Pfam" id="PF00122">
    <property type="entry name" value="E1-E2_ATPase"/>
    <property type="match status" value="1"/>
</dbReference>
<dbReference type="Pfam" id="PF13246">
    <property type="entry name" value="Cation_ATPase"/>
    <property type="match status" value="1"/>
</dbReference>
<dbReference type="PANTHER" id="PTHR24093">
    <property type="entry name" value="CATION TRANSPORTING ATPASE"/>
    <property type="match status" value="1"/>
</dbReference>
<dbReference type="PRINTS" id="PR00119">
    <property type="entry name" value="CATATPASE"/>
</dbReference>
<dbReference type="InterPro" id="IPR023214">
    <property type="entry name" value="HAD_sf"/>
</dbReference>
<evidence type="ECO:0000313" key="18">
    <source>
        <dbReference type="EMBL" id="KAG2189130.1"/>
    </source>
</evidence>
<keyword evidence="9" id="KW-0460">Magnesium</keyword>
<feature type="compositionally biased region" description="Polar residues" evidence="16">
    <location>
        <begin position="1324"/>
        <end position="1334"/>
    </location>
</feature>
<feature type="transmembrane region" description="Helical" evidence="15">
    <location>
        <begin position="1140"/>
        <end position="1161"/>
    </location>
</feature>
<feature type="transmembrane region" description="Helical" evidence="15">
    <location>
        <begin position="241"/>
        <end position="262"/>
    </location>
</feature>
<keyword evidence="19" id="KW-1185">Reference proteome</keyword>
<dbReference type="Pfam" id="PF00689">
    <property type="entry name" value="Cation_ATPase_C"/>
    <property type="match status" value="1"/>
</dbReference>
<keyword evidence="8 15" id="KW-0067">ATP-binding</keyword>
<dbReference type="InterPro" id="IPR044492">
    <property type="entry name" value="P_typ_ATPase_HD_dom"/>
</dbReference>
<dbReference type="InterPro" id="IPR018303">
    <property type="entry name" value="ATPase_P-typ_P_site"/>
</dbReference>